<dbReference type="Pfam" id="PF02121">
    <property type="entry name" value="IP_trans"/>
    <property type="match status" value="2"/>
</dbReference>
<sequence>MPLTIEEYQIGQLFSVAEASRQETGGSEGVQVVTMSPSKAKVCSMAASPKCRLSLLSMNNRGKTELTNPDYRKDDFLIRIETMHLSDRGTTKNALGLSKGVLNERKVVRIDIANDKISLCHHPALSDFICGVNESIDRQVDAARSARHFIHKRHKRYILKDAVIMRILADASYNSNGEISDLMSALGLQVEGYAGKLRDFENYDYSIVHVPY</sequence>
<dbReference type="InterPro" id="IPR055261">
    <property type="entry name" value="PI_transfer_N"/>
</dbReference>
<evidence type="ECO:0000259" key="1">
    <source>
        <dbReference type="Pfam" id="PF02121"/>
    </source>
</evidence>
<feature type="domain" description="Phosphatidylinositol transfer protein N-terminal" evidence="1">
    <location>
        <begin position="63"/>
        <end position="120"/>
    </location>
</feature>
<dbReference type="Gene3D" id="3.30.530.20">
    <property type="match status" value="2"/>
</dbReference>
<dbReference type="InterPro" id="IPR023393">
    <property type="entry name" value="START-like_dom_sf"/>
</dbReference>
<proteinExistence type="predicted"/>
<keyword evidence="3" id="KW-1185">Reference proteome</keyword>
<gene>
    <name evidence="2" type="ORF">niasHT_032534</name>
</gene>
<evidence type="ECO:0000313" key="2">
    <source>
        <dbReference type="EMBL" id="KAL3071293.1"/>
    </source>
</evidence>
<dbReference type="Proteomes" id="UP001620626">
    <property type="component" value="Unassembled WGS sequence"/>
</dbReference>
<feature type="domain" description="Phosphatidylinositol transfer protein N-terminal" evidence="1">
    <location>
        <begin position="1"/>
        <end position="40"/>
    </location>
</feature>
<name>A0ABD2HXN5_9BILA</name>
<reference evidence="2 3" key="1">
    <citation type="submission" date="2024-10" db="EMBL/GenBank/DDBJ databases">
        <authorList>
            <person name="Kim D."/>
        </authorList>
    </citation>
    <scope>NUCLEOTIDE SEQUENCE [LARGE SCALE GENOMIC DNA]</scope>
    <source>
        <strain evidence="2">BH-2024</strain>
    </source>
</reference>
<dbReference type="InterPro" id="IPR001666">
    <property type="entry name" value="PI_transfer"/>
</dbReference>
<accession>A0ABD2HXN5</accession>
<dbReference type="PANTHER" id="PTHR10658:SF11">
    <property type="entry name" value="VIBRATOR, ISOFORM B"/>
    <property type="match status" value="1"/>
</dbReference>
<organism evidence="2 3">
    <name type="scientific">Heterodera trifolii</name>
    <dbReference type="NCBI Taxonomy" id="157864"/>
    <lineage>
        <taxon>Eukaryota</taxon>
        <taxon>Metazoa</taxon>
        <taxon>Ecdysozoa</taxon>
        <taxon>Nematoda</taxon>
        <taxon>Chromadorea</taxon>
        <taxon>Rhabditida</taxon>
        <taxon>Tylenchina</taxon>
        <taxon>Tylenchomorpha</taxon>
        <taxon>Tylenchoidea</taxon>
        <taxon>Heteroderidae</taxon>
        <taxon>Heteroderinae</taxon>
        <taxon>Heterodera</taxon>
    </lineage>
</organism>
<dbReference type="AlphaFoldDB" id="A0ABD2HXN5"/>
<dbReference type="EMBL" id="JBICBT010001361">
    <property type="protein sequence ID" value="KAL3071293.1"/>
    <property type="molecule type" value="Genomic_DNA"/>
</dbReference>
<comment type="caution">
    <text evidence="2">The sequence shown here is derived from an EMBL/GenBank/DDBJ whole genome shotgun (WGS) entry which is preliminary data.</text>
</comment>
<dbReference type="PANTHER" id="PTHR10658">
    <property type="entry name" value="PHOSPHATIDYLINOSITOL TRANSFER PROTEIN"/>
    <property type="match status" value="1"/>
</dbReference>
<dbReference type="SUPFAM" id="SSF55961">
    <property type="entry name" value="Bet v1-like"/>
    <property type="match status" value="1"/>
</dbReference>
<protein>
    <recommendedName>
        <fullName evidence="1">Phosphatidylinositol transfer protein N-terminal domain-containing protein</fullName>
    </recommendedName>
</protein>
<evidence type="ECO:0000313" key="3">
    <source>
        <dbReference type="Proteomes" id="UP001620626"/>
    </source>
</evidence>